<dbReference type="RefSeq" id="WP_315879862.1">
    <property type="nucleotide sequence ID" value="NZ_JAWCTQ010000032.1"/>
</dbReference>
<evidence type="ECO:0000256" key="2">
    <source>
        <dbReference type="ARBA" id="ARBA00022679"/>
    </source>
</evidence>
<sequence>MKVVQHYFGLFLAWLLLDRATLERPATTYAMLLFLLGSAAIVACACAADDIAGYRNGSDAVNYKEGETLRDIRTKPLLSGSVTEQQAIRFAVGSGVVAAVAGALAFWVLDWRAPVEAYVAYGAGFFFSVQYSAGIKVSYRLGGAETLLCLSTAAGLLAPFLAVHGEWTRASVVISLLLGLWLVMVSSYSNMNDVEGDRSVGRKTLAVATGPRTVVTVMVVLFALSTALLVWISLSDLPRWALITVLPAIALHAAQLHYGPREKNWLKARGLGLVAYNLGFVGLAVPLLWTN</sequence>
<name>A0ABU3QPX1_9ACTN</name>
<evidence type="ECO:0000256" key="1">
    <source>
        <dbReference type="ARBA" id="ARBA00004141"/>
    </source>
</evidence>
<dbReference type="InterPro" id="IPR000537">
    <property type="entry name" value="UbiA_prenyltransferase"/>
</dbReference>
<keyword evidence="5 6" id="KW-0472">Membrane</keyword>
<protein>
    <submittedName>
        <fullName evidence="7">UbiA family prenyltransferase</fullName>
    </submittedName>
</protein>
<organism evidence="7 8">
    <name type="scientific">Streptomyces tamarix</name>
    <dbReference type="NCBI Taxonomy" id="3078565"/>
    <lineage>
        <taxon>Bacteria</taxon>
        <taxon>Bacillati</taxon>
        <taxon>Actinomycetota</taxon>
        <taxon>Actinomycetes</taxon>
        <taxon>Kitasatosporales</taxon>
        <taxon>Streptomycetaceae</taxon>
        <taxon>Streptomyces</taxon>
    </lineage>
</organism>
<evidence type="ECO:0000256" key="3">
    <source>
        <dbReference type="ARBA" id="ARBA00022692"/>
    </source>
</evidence>
<reference evidence="7 8" key="1">
    <citation type="submission" date="2023-09" db="EMBL/GenBank/DDBJ databases">
        <title>Streptomyces sp. nov.: A antagonism against Alternaria gaisen Producing Streptochlin, Isolated from Tamarix root soil.</title>
        <authorList>
            <person name="Chen Y."/>
        </authorList>
    </citation>
    <scope>NUCLEOTIDE SEQUENCE [LARGE SCALE GENOMIC DNA]</scope>
    <source>
        <strain evidence="7 8">TRM76323</strain>
    </source>
</reference>
<dbReference type="Pfam" id="PF01040">
    <property type="entry name" value="UbiA"/>
    <property type="match status" value="1"/>
</dbReference>
<dbReference type="PANTHER" id="PTHR13929:SF0">
    <property type="entry name" value="UBIA PRENYLTRANSFERASE DOMAIN-CONTAINING PROTEIN 1"/>
    <property type="match status" value="1"/>
</dbReference>
<evidence type="ECO:0000256" key="5">
    <source>
        <dbReference type="ARBA" id="ARBA00023136"/>
    </source>
</evidence>
<keyword evidence="4 6" id="KW-1133">Transmembrane helix</keyword>
<keyword evidence="2" id="KW-0808">Transferase</keyword>
<proteinExistence type="predicted"/>
<comment type="subcellular location">
    <subcellularLocation>
        <location evidence="1">Membrane</location>
        <topology evidence="1">Multi-pass membrane protein</topology>
    </subcellularLocation>
</comment>
<keyword evidence="8" id="KW-1185">Reference proteome</keyword>
<feature type="transmembrane region" description="Helical" evidence="6">
    <location>
        <begin position="115"/>
        <end position="134"/>
    </location>
</feature>
<dbReference type="Proteomes" id="UP001250181">
    <property type="component" value="Unassembled WGS sequence"/>
</dbReference>
<evidence type="ECO:0000256" key="6">
    <source>
        <dbReference type="SAM" id="Phobius"/>
    </source>
</evidence>
<evidence type="ECO:0000256" key="4">
    <source>
        <dbReference type="ARBA" id="ARBA00022989"/>
    </source>
</evidence>
<evidence type="ECO:0000313" key="7">
    <source>
        <dbReference type="EMBL" id="MDT9684809.1"/>
    </source>
</evidence>
<gene>
    <name evidence="7" type="ORF">RND61_22510</name>
</gene>
<feature type="transmembrane region" description="Helical" evidence="6">
    <location>
        <begin position="29"/>
        <end position="48"/>
    </location>
</feature>
<feature type="transmembrane region" description="Helical" evidence="6">
    <location>
        <begin position="212"/>
        <end position="234"/>
    </location>
</feature>
<dbReference type="PANTHER" id="PTHR13929">
    <property type="entry name" value="1,4-DIHYDROXY-2-NAPHTHOATE OCTAPRENYLTRANSFERASE"/>
    <property type="match status" value="1"/>
</dbReference>
<dbReference type="EMBL" id="JAWCTQ010000032">
    <property type="protein sequence ID" value="MDT9684809.1"/>
    <property type="molecule type" value="Genomic_DNA"/>
</dbReference>
<feature type="transmembrane region" description="Helical" evidence="6">
    <location>
        <begin position="270"/>
        <end position="289"/>
    </location>
</feature>
<dbReference type="InterPro" id="IPR026046">
    <property type="entry name" value="UBIAD1"/>
</dbReference>
<feature type="transmembrane region" description="Helical" evidence="6">
    <location>
        <begin position="170"/>
        <end position="191"/>
    </location>
</feature>
<feature type="transmembrane region" description="Helical" evidence="6">
    <location>
        <begin position="146"/>
        <end position="164"/>
    </location>
</feature>
<feature type="transmembrane region" description="Helical" evidence="6">
    <location>
        <begin position="240"/>
        <end position="258"/>
    </location>
</feature>
<evidence type="ECO:0000313" key="8">
    <source>
        <dbReference type="Proteomes" id="UP001250181"/>
    </source>
</evidence>
<dbReference type="Gene3D" id="1.20.120.1780">
    <property type="entry name" value="UbiA prenyltransferase"/>
    <property type="match status" value="1"/>
</dbReference>
<comment type="caution">
    <text evidence="7">The sequence shown here is derived from an EMBL/GenBank/DDBJ whole genome shotgun (WGS) entry which is preliminary data.</text>
</comment>
<keyword evidence="3 6" id="KW-0812">Transmembrane</keyword>
<feature type="transmembrane region" description="Helical" evidence="6">
    <location>
        <begin position="87"/>
        <end position="109"/>
    </location>
</feature>
<accession>A0ABU3QPX1</accession>